<dbReference type="Pfam" id="PF25967">
    <property type="entry name" value="RND-MFP_C"/>
    <property type="match status" value="1"/>
</dbReference>
<dbReference type="Gene3D" id="2.40.420.20">
    <property type="match status" value="1"/>
</dbReference>
<dbReference type="Gene3D" id="2.40.50.100">
    <property type="match status" value="1"/>
</dbReference>
<dbReference type="GO" id="GO:1990281">
    <property type="term" value="C:efflux pump complex"/>
    <property type="evidence" value="ECO:0007669"/>
    <property type="project" value="TreeGrafter"/>
</dbReference>
<keyword evidence="3" id="KW-0472">Membrane</keyword>
<dbReference type="EMBL" id="JAAGNX010000003">
    <property type="protein sequence ID" value="NDV62918.1"/>
    <property type="molecule type" value="Genomic_DNA"/>
</dbReference>
<keyword evidence="7" id="KW-1185">Reference proteome</keyword>
<comment type="caution">
    <text evidence="6">The sequence shown here is derived from an EMBL/GenBank/DDBJ whole genome shotgun (WGS) entry which is preliminary data.</text>
</comment>
<keyword evidence="3" id="KW-0812">Transmembrane</keyword>
<accession>A0A6B2M1V6</accession>
<protein>
    <submittedName>
        <fullName evidence="6">HlyD family efflux transporter periplasmic adaptor subunit</fullName>
    </submittedName>
</protein>
<dbReference type="InterPro" id="IPR058627">
    <property type="entry name" value="MdtA-like_C"/>
</dbReference>
<dbReference type="AlphaFoldDB" id="A0A6B2M1V6"/>
<dbReference type="SUPFAM" id="SSF111369">
    <property type="entry name" value="HlyD-like secretion proteins"/>
    <property type="match status" value="2"/>
</dbReference>
<evidence type="ECO:0000259" key="5">
    <source>
        <dbReference type="Pfam" id="PF25967"/>
    </source>
</evidence>
<dbReference type="RefSeq" id="WP_163965715.1">
    <property type="nucleotide sequence ID" value="NZ_JAAGNX010000003.1"/>
</dbReference>
<feature type="coiled-coil region" evidence="1">
    <location>
        <begin position="149"/>
        <end position="276"/>
    </location>
</feature>
<organism evidence="6 7">
    <name type="scientific">Oceanipulchritudo coccoides</name>
    <dbReference type="NCBI Taxonomy" id="2706888"/>
    <lineage>
        <taxon>Bacteria</taxon>
        <taxon>Pseudomonadati</taxon>
        <taxon>Verrucomicrobiota</taxon>
        <taxon>Opitutia</taxon>
        <taxon>Puniceicoccales</taxon>
        <taxon>Oceanipulchritudinaceae</taxon>
        <taxon>Oceanipulchritudo</taxon>
    </lineage>
</organism>
<evidence type="ECO:0000259" key="4">
    <source>
        <dbReference type="Pfam" id="PF25954"/>
    </source>
</evidence>
<evidence type="ECO:0000313" key="7">
    <source>
        <dbReference type="Proteomes" id="UP000478417"/>
    </source>
</evidence>
<sequence>MEDKLQALSRSRDREKPSPNNKPTRRWRQTAVAGIPWILAVIAVLLVLILFGERMLPATSVVVEPVVTLPETKGGNPTGGAVLETRTGNPYAGTALFQASGWIEADPYPHRATALAGGIVDRVHVLEGQSVRAGDPIATLIDDDSELRLNMAEANLSAAKAALDAAASEQELAHARIESMQQQIEVAEARRQELSDLAIRAEDLGPEVLAEQEIIQAGLRLRTQEQTVEALKAQVLERELEAQRLGGQLRVRSSLLAEAQVRLREAQLEFDRMIVRAPVDGIIQRLMVAPGQKKVLMADNPESATVAILFQPEKLQARIDVPIAEAARLSPGQAVLVESEFLGGVELKGHIQRIVGEADLQRNTLQVKVRIDNPPAGLRPEILCRARFLDTRVTDSSIQSGPEGVVESGTGGARGLSVLVPTLALYDGSGPEPFVWVVDESGRRTERRQVRLAGEERDGYALVREGLRPGDRVVVKTSSELREGSRIQY</sequence>
<dbReference type="PANTHER" id="PTHR30469">
    <property type="entry name" value="MULTIDRUG RESISTANCE PROTEIN MDTA"/>
    <property type="match status" value="1"/>
</dbReference>
<dbReference type="PANTHER" id="PTHR30469:SF15">
    <property type="entry name" value="HLYD FAMILY OF SECRETION PROTEINS"/>
    <property type="match status" value="1"/>
</dbReference>
<proteinExistence type="predicted"/>
<feature type="transmembrane region" description="Helical" evidence="3">
    <location>
        <begin position="31"/>
        <end position="51"/>
    </location>
</feature>
<evidence type="ECO:0000256" key="1">
    <source>
        <dbReference type="SAM" id="Coils"/>
    </source>
</evidence>
<evidence type="ECO:0000256" key="3">
    <source>
        <dbReference type="SAM" id="Phobius"/>
    </source>
</evidence>
<evidence type="ECO:0000256" key="2">
    <source>
        <dbReference type="SAM" id="MobiDB-lite"/>
    </source>
</evidence>
<gene>
    <name evidence="6" type="ORF">G0Q06_10685</name>
</gene>
<name>A0A6B2M1V6_9BACT</name>
<feature type="compositionally biased region" description="Basic and acidic residues" evidence="2">
    <location>
        <begin position="1"/>
        <end position="17"/>
    </location>
</feature>
<dbReference type="Pfam" id="PF25954">
    <property type="entry name" value="Beta-barrel_RND_2"/>
    <property type="match status" value="1"/>
</dbReference>
<keyword evidence="1" id="KW-0175">Coiled coil</keyword>
<feature type="domain" description="CusB-like beta-barrel" evidence="4">
    <location>
        <begin position="319"/>
        <end position="388"/>
    </location>
</feature>
<reference evidence="6 7" key="1">
    <citation type="submission" date="2020-02" db="EMBL/GenBank/DDBJ databases">
        <title>Albibacoteraceae fam. nov., the first described family within the subdivision 4 Verrucomicrobia.</title>
        <authorList>
            <person name="Xi F."/>
        </authorList>
    </citation>
    <scope>NUCLEOTIDE SEQUENCE [LARGE SCALE GENOMIC DNA]</scope>
    <source>
        <strain evidence="6 7">CK1056</strain>
    </source>
</reference>
<dbReference type="Proteomes" id="UP000478417">
    <property type="component" value="Unassembled WGS sequence"/>
</dbReference>
<evidence type="ECO:0000313" key="6">
    <source>
        <dbReference type="EMBL" id="NDV62918.1"/>
    </source>
</evidence>
<dbReference type="Gene3D" id="2.40.30.170">
    <property type="match status" value="1"/>
</dbReference>
<feature type="region of interest" description="Disordered" evidence="2">
    <location>
        <begin position="1"/>
        <end position="26"/>
    </location>
</feature>
<feature type="domain" description="Multidrug resistance protein MdtA-like C-terminal permuted SH3" evidence="5">
    <location>
        <begin position="418"/>
        <end position="476"/>
    </location>
</feature>
<dbReference type="InterPro" id="IPR058792">
    <property type="entry name" value="Beta-barrel_RND_2"/>
</dbReference>
<dbReference type="GO" id="GO:0015562">
    <property type="term" value="F:efflux transmembrane transporter activity"/>
    <property type="evidence" value="ECO:0007669"/>
    <property type="project" value="TreeGrafter"/>
</dbReference>
<keyword evidence="3" id="KW-1133">Transmembrane helix</keyword>